<gene>
    <name evidence="1" type="ORF">E1261_20865</name>
</gene>
<keyword evidence="2" id="KW-1185">Reference proteome</keyword>
<organism evidence="1 2">
    <name type="scientific">Kribbella albertanoniae</name>
    <dbReference type="NCBI Taxonomy" id="1266829"/>
    <lineage>
        <taxon>Bacteria</taxon>
        <taxon>Bacillati</taxon>
        <taxon>Actinomycetota</taxon>
        <taxon>Actinomycetes</taxon>
        <taxon>Propionibacteriales</taxon>
        <taxon>Kribbellaceae</taxon>
        <taxon>Kribbella</taxon>
    </lineage>
</organism>
<dbReference type="AlphaFoldDB" id="A0A4R4PY07"/>
<proteinExistence type="predicted"/>
<protein>
    <submittedName>
        <fullName evidence="1">Uncharacterized protein</fullName>
    </submittedName>
</protein>
<dbReference type="Proteomes" id="UP000295075">
    <property type="component" value="Unassembled WGS sequence"/>
</dbReference>
<comment type="caution">
    <text evidence="1">The sequence shown here is derived from an EMBL/GenBank/DDBJ whole genome shotgun (WGS) entry which is preliminary data.</text>
</comment>
<reference evidence="1 2" key="1">
    <citation type="submission" date="2019-03" db="EMBL/GenBank/DDBJ databases">
        <title>Draft genome sequences of novel Actinobacteria.</title>
        <authorList>
            <person name="Sahin N."/>
            <person name="Ay H."/>
            <person name="Saygin H."/>
        </authorList>
    </citation>
    <scope>NUCLEOTIDE SEQUENCE [LARGE SCALE GENOMIC DNA]</scope>
    <source>
        <strain evidence="1 2">JCM 30547</strain>
    </source>
</reference>
<dbReference type="RefSeq" id="WP_132408925.1">
    <property type="nucleotide sequence ID" value="NZ_SMKA01000095.1"/>
</dbReference>
<dbReference type="OrthoDB" id="4308386at2"/>
<dbReference type="EMBL" id="SMKA01000095">
    <property type="protein sequence ID" value="TDC27362.1"/>
    <property type="molecule type" value="Genomic_DNA"/>
</dbReference>
<sequence>MALPESLRSIVDDLAAAARAKDSEGFFAAGQRLADAFDEATRQDLDAAVALLVPVLADAPQSLGGPLAEYVGSLVGMDGDVAPVLDVLVERACRALEGTRQFVVLYEELVGPVPERAACGAREYEAFAEAAAGRIDAPGAVARSWMYSESWVQPVLYLAQRADVRRTLPQRERLTAAAIAAEDDLPDYAPWLLGLLRILDDEPLVVLHRPTGATFRVTISGVADNFQLHTLLAAHLIPLLPVVRRGVLRRRDSSAVPAAPTPAMLAAADGSGDLAPAGGITGQFNLVDGTGAWIWNEGRPDEIARVDGVRVVVLDPAPYERGWNSGRAYPLLSASAEVAPLSDDEASTWLSRIAPAKPVDQATDDIGWTDDLSMGLPEGGDVAGLVNFTLATNERGVSGDELEAAVAREFSLSAEDAALAVDRVFGGITRAATLNEANRPDPVKDPIAFESYRQALERNPPTPGSQG</sequence>
<accession>A0A4R4PY07</accession>
<name>A0A4R4PY07_9ACTN</name>
<evidence type="ECO:0000313" key="2">
    <source>
        <dbReference type="Proteomes" id="UP000295075"/>
    </source>
</evidence>
<evidence type="ECO:0000313" key="1">
    <source>
        <dbReference type="EMBL" id="TDC27362.1"/>
    </source>
</evidence>